<dbReference type="EMBL" id="HBUE01329001">
    <property type="protein sequence ID" value="CAG6592294.1"/>
    <property type="molecule type" value="Transcribed_RNA"/>
</dbReference>
<reference evidence="1" key="1">
    <citation type="submission" date="2021-05" db="EMBL/GenBank/DDBJ databases">
        <authorList>
            <person name="Alioto T."/>
            <person name="Alioto T."/>
            <person name="Gomez Garrido J."/>
        </authorList>
    </citation>
    <scope>NUCLEOTIDE SEQUENCE</scope>
</reference>
<evidence type="ECO:0000313" key="1">
    <source>
        <dbReference type="EMBL" id="CAG6489649.1"/>
    </source>
</evidence>
<sequence length="128" mass="14791">MSGSGIQVDTYVSTAGHNKYEFEWVINNFSVWIEIAEGGQISAKFPYNTNGKEQWKLIFFPKSEKDETFCSLFLHMVSPLEIQDKLMVTFDFIFVRYHRRGNPAVRTPLRPPCQLTVERQTSPANRAL</sequence>
<dbReference type="EMBL" id="HBUE01113126">
    <property type="protein sequence ID" value="CAG6489652.1"/>
    <property type="molecule type" value="Transcribed_RNA"/>
</dbReference>
<dbReference type="AlphaFoldDB" id="A0A8D8CBD2"/>
<dbReference type="EMBL" id="HBUE01329000">
    <property type="protein sequence ID" value="CAG6592293.1"/>
    <property type="molecule type" value="Transcribed_RNA"/>
</dbReference>
<name>A0A8D8CBD2_CULPI</name>
<accession>A0A8D8CBD2</accession>
<dbReference type="InterPro" id="IPR008974">
    <property type="entry name" value="TRAF-like"/>
</dbReference>
<dbReference type="EMBL" id="HBUE01222330">
    <property type="protein sequence ID" value="CAG6540224.1"/>
    <property type="molecule type" value="Transcribed_RNA"/>
</dbReference>
<dbReference type="EMBL" id="HBUE01328999">
    <property type="protein sequence ID" value="CAG6592292.1"/>
    <property type="molecule type" value="Transcribed_RNA"/>
</dbReference>
<organism evidence="1">
    <name type="scientific">Culex pipiens</name>
    <name type="common">House mosquito</name>
    <dbReference type="NCBI Taxonomy" id="7175"/>
    <lineage>
        <taxon>Eukaryota</taxon>
        <taxon>Metazoa</taxon>
        <taxon>Ecdysozoa</taxon>
        <taxon>Arthropoda</taxon>
        <taxon>Hexapoda</taxon>
        <taxon>Insecta</taxon>
        <taxon>Pterygota</taxon>
        <taxon>Neoptera</taxon>
        <taxon>Endopterygota</taxon>
        <taxon>Diptera</taxon>
        <taxon>Nematocera</taxon>
        <taxon>Culicoidea</taxon>
        <taxon>Culicidae</taxon>
        <taxon>Culicinae</taxon>
        <taxon>Culicini</taxon>
        <taxon>Culex</taxon>
        <taxon>Culex</taxon>
    </lineage>
</organism>
<dbReference type="EMBL" id="HBUE01222329">
    <property type="protein sequence ID" value="CAG6540223.1"/>
    <property type="molecule type" value="Transcribed_RNA"/>
</dbReference>
<dbReference type="EMBL" id="HBUE01113124">
    <property type="protein sequence ID" value="CAG6489649.1"/>
    <property type="molecule type" value="Transcribed_RNA"/>
</dbReference>
<dbReference type="SUPFAM" id="SSF49599">
    <property type="entry name" value="TRAF domain-like"/>
    <property type="match status" value="1"/>
</dbReference>
<dbReference type="Gene3D" id="2.60.210.10">
    <property type="entry name" value="Apoptosis, Tumor Necrosis Factor Receptor Associated Protein 2, Chain A"/>
    <property type="match status" value="1"/>
</dbReference>
<dbReference type="EMBL" id="HBUE01222331">
    <property type="protein sequence ID" value="CAG6540225.1"/>
    <property type="molecule type" value="Transcribed_RNA"/>
</dbReference>
<proteinExistence type="predicted"/>
<protein>
    <submittedName>
        <fullName evidence="1">(northern house mosquito) hypothetical protein</fullName>
    </submittedName>
</protein>